<dbReference type="PANTHER" id="PTHR33931">
    <property type="entry name" value="HOLIN-LIKE PROTEIN CIDA-RELATED"/>
    <property type="match status" value="1"/>
</dbReference>
<evidence type="ECO:0000256" key="4">
    <source>
        <dbReference type="ARBA" id="ARBA00022989"/>
    </source>
</evidence>
<reference evidence="9" key="1">
    <citation type="journal article" date="2019" name="Int. J. Syst. Evol. Microbiol.">
        <title>The Global Catalogue of Microorganisms (GCM) 10K type strain sequencing project: providing services to taxonomists for standard genome sequencing and annotation.</title>
        <authorList>
            <consortium name="The Broad Institute Genomics Platform"/>
            <consortium name="The Broad Institute Genome Sequencing Center for Infectious Disease"/>
            <person name="Wu L."/>
            <person name="Ma J."/>
        </authorList>
    </citation>
    <scope>NUCLEOTIDE SEQUENCE [LARGE SCALE GENOMIC DNA]</scope>
    <source>
        <strain evidence="9">KCTC 33842</strain>
    </source>
</reference>
<evidence type="ECO:0000256" key="7">
    <source>
        <dbReference type="SAM" id="Phobius"/>
    </source>
</evidence>
<evidence type="ECO:0000256" key="6">
    <source>
        <dbReference type="SAM" id="MobiDB-lite"/>
    </source>
</evidence>
<keyword evidence="9" id="KW-1185">Reference proteome</keyword>
<dbReference type="PANTHER" id="PTHR33931:SF2">
    <property type="entry name" value="HOLIN-LIKE PROTEIN CIDA"/>
    <property type="match status" value="1"/>
</dbReference>
<evidence type="ECO:0000256" key="5">
    <source>
        <dbReference type="ARBA" id="ARBA00023136"/>
    </source>
</evidence>
<feature type="transmembrane region" description="Helical" evidence="7">
    <location>
        <begin position="58"/>
        <end position="78"/>
    </location>
</feature>
<comment type="caution">
    <text evidence="8">The sequence shown here is derived from an EMBL/GenBank/DDBJ whole genome shotgun (WGS) entry which is preliminary data.</text>
</comment>
<keyword evidence="4 7" id="KW-1133">Transmembrane helix</keyword>
<protein>
    <submittedName>
        <fullName evidence="8">CidA/LrgA family protein</fullName>
    </submittedName>
</protein>
<dbReference type="Pfam" id="PF03788">
    <property type="entry name" value="LrgA"/>
    <property type="match status" value="1"/>
</dbReference>
<evidence type="ECO:0000313" key="9">
    <source>
        <dbReference type="Proteomes" id="UP001597475"/>
    </source>
</evidence>
<keyword evidence="5 7" id="KW-0472">Membrane</keyword>
<sequence length="151" mass="15374">MAAGSPTPNFPTPSAQKPAPEHSVTARLPAPTRFVLGLGILTGFAALGQGLVHVTHLPLPGSVVGMALMWAALSLNVVRLHWIADAADGLLGILGLLFVPATVGFTQYLSAGAEWGLWLGVMLAGVLLGAGTAGVVAQRLVKPDPTQGDTP</sequence>
<dbReference type="InterPro" id="IPR005538">
    <property type="entry name" value="LrgA/CidA"/>
</dbReference>
<comment type="subcellular location">
    <subcellularLocation>
        <location evidence="1">Cell membrane</location>
        <topology evidence="1">Multi-pass membrane protein</topology>
    </subcellularLocation>
</comment>
<proteinExistence type="predicted"/>
<gene>
    <name evidence="8" type="ORF">ACFSR9_11625</name>
</gene>
<dbReference type="RefSeq" id="WP_386845962.1">
    <property type="nucleotide sequence ID" value="NZ_JBHUMK010000049.1"/>
</dbReference>
<feature type="transmembrane region" description="Helical" evidence="7">
    <location>
        <begin position="115"/>
        <end position="137"/>
    </location>
</feature>
<evidence type="ECO:0000256" key="3">
    <source>
        <dbReference type="ARBA" id="ARBA00022692"/>
    </source>
</evidence>
<evidence type="ECO:0000256" key="1">
    <source>
        <dbReference type="ARBA" id="ARBA00004651"/>
    </source>
</evidence>
<feature type="transmembrane region" description="Helical" evidence="7">
    <location>
        <begin position="90"/>
        <end position="109"/>
    </location>
</feature>
<name>A0ABW5P4I2_9DEIO</name>
<dbReference type="EMBL" id="JBHUMK010000049">
    <property type="protein sequence ID" value="MFD2610080.1"/>
    <property type="molecule type" value="Genomic_DNA"/>
</dbReference>
<keyword evidence="3 7" id="KW-0812">Transmembrane</keyword>
<organism evidence="8 9">
    <name type="scientific">Deinococcus taklimakanensis</name>
    <dbReference type="NCBI Taxonomy" id="536443"/>
    <lineage>
        <taxon>Bacteria</taxon>
        <taxon>Thermotogati</taxon>
        <taxon>Deinococcota</taxon>
        <taxon>Deinococci</taxon>
        <taxon>Deinococcales</taxon>
        <taxon>Deinococcaceae</taxon>
        <taxon>Deinococcus</taxon>
    </lineage>
</organism>
<dbReference type="Proteomes" id="UP001597475">
    <property type="component" value="Unassembled WGS sequence"/>
</dbReference>
<accession>A0ABW5P4I2</accession>
<feature type="region of interest" description="Disordered" evidence="6">
    <location>
        <begin position="1"/>
        <end position="23"/>
    </location>
</feature>
<evidence type="ECO:0000256" key="2">
    <source>
        <dbReference type="ARBA" id="ARBA00022475"/>
    </source>
</evidence>
<feature type="transmembrane region" description="Helical" evidence="7">
    <location>
        <begin position="34"/>
        <end position="52"/>
    </location>
</feature>
<evidence type="ECO:0000313" key="8">
    <source>
        <dbReference type="EMBL" id="MFD2610080.1"/>
    </source>
</evidence>
<keyword evidence="2" id="KW-1003">Cell membrane</keyword>